<keyword evidence="6" id="KW-1185">Reference proteome</keyword>
<name>A0A7R9PT34_9ACAR</name>
<keyword evidence="3" id="KW-0675">Receptor</keyword>
<proteinExistence type="predicted"/>
<evidence type="ECO:0000313" key="6">
    <source>
        <dbReference type="Proteomes" id="UP000759131"/>
    </source>
</evidence>
<gene>
    <name evidence="5" type="ORF">OSB1V03_LOCUS76</name>
</gene>
<evidence type="ECO:0000256" key="1">
    <source>
        <dbReference type="ARBA" id="ARBA00023015"/>
    </source>
</evidence>
<dbReference type="AlphaFoldDB" id="A0A7R9PT34"/>
<dbReference type="InterPro" id="IPR035500">
    <property type="entry name" value="NHR-like_dom_sf"/>
</dbReference>
<dbReference type="PROSITE" id="PS51843">
    <property type="entry name" value="NR_LBD"/>
    <property type="match status" value="1"/>
</dbReference>
<dbReference type="SUPFAM" id="SSF48508">
    <property type="entry name" value="Nuclear receptor ligand-binding domain"/>
    <property type="match status" value="1"/>
</dbReference>
<dbReference type="Gene3D" id="1.10.565.10">
    <property type="entry name" value="Retinoid X Receptor"/>
    <property type="match status" value="1"/>
</dbReference>
<reference evidence="5" key="1">
    <citation type="submission" date="2020-11" db="EMBL/GenBank/DDBJ databases">
        <authorList>
            <person name="Tran Van P."/>
        </authorList>
    </citation>
    <scope>NUCLEOTIDE SEQUENCE</scope>
</reference>
<feature type="domain" description="NR LBD" evidence="4">
    <location>
        <begin position="1"/>
        <end position="92"/>
    </location>
</feature>
<organism evidence="5">
    <name type="scientific">Medioppia subpectinata</name>
    <dbReference type="NCBI Taxonomy" id="1979941"/>
    <lineage>
        <taxon>Eukaryota</taxon>
        <taxon>Metazoa</taxon>
        <taxon>Ecdysozoa</taxon>
        <taxon>Arthropoda</taxon>
        <taxon>Chelicerata</taxon>
        <taxon>Arachnida</taxon>
        <taxon>Acari</taxon>
        <taxon>Acariformes</taxon>
        <taxon>Sarcoptiformes</taxon>
        <taxon>Oribatida</taxon>
        <taxon>Brachypylina</taxon>
        <taxon>Oppioidea</taxon>
        <taxon>Oppiidae</taxon>
        <taxon>Medioppia</taxon>
    </lineage>
</organism>
<sequence>MAMDREVKDLISLTKNLMSFNSLCFNDQLALIKYSSLEIILLRHSIHYDINTDVLTWASNSDTCVGSFKLSAFKYEKRESDSNYIFIYSKDI</sequence>
<dbReference type="InterPro" id="IPR000536">
    <property type="entry name" value="Nucl_hrmn_rcpt_lig-bd"/>
</dbReference>
<dbReference type="Proteomes" id="UP000759131">
    <property type="component" value="Unassembled WGS sequence"/>
</dbReference>
<evidence type="ECO:0000256" key="3">
    <source>
        <dbReference type="ARBA" id="ARBA00023170"/>
    </source>
</evidence>
<protein>
    <recommendedName>
        <fullName evidence="4">NR LBD domain-containing protein</fullName>
    </recommendedName>
</protein>
<keyword evidence="2" id="KW-0804">Transcription</keyword>
<evidence type="ECO:0000259" key="4">
    <source>
        <dbReference type="PROSITE" id="PS51843"/>
    </source>
</evidence>
<evidence type="ECO:0000256" key="2">
    <source>
        <dbReference type="ARBA" id="ARBA00023163"/>
    </source>
</evidence>
<dbReference type="EMBL" id="CAJPIZ010000011">
    <property type="protein sequence ID" value="CAG2100005.1"/>
    <property type="molecule type" value="Genomic_DNA"/>
</dbReference>
<keyword evidence="1" id="KW-0805">Transcription regulation</keyword>
<dbReference type="EMBL" id="OC854586">
    <property type="protein sequence ID" value="CAD7619575.1"/>
    <property type="molecule type" value="Genomic_DNA"/>
</dbReference>
<evidence type="ECO:0000313" key="5">
    <source>
        <dbReference type="EMBL" id="CAD7619575.1"/>
    </source>
</evidence>
<accession>A0A7R9PT34</accession>